<keyword evidence="2" id="KW-0560">Oxidoreductase</keyword>
<feature type="compositionally biased region" description="Acidic residues" evidence="1">
    <location>
        <begin position="428"/>
        <end position="439"/>
    </location>
</feature>
<sequence>MPGTWTAADHLDLLKTSLKTSIPYTSGVQRVKKEDLVLFYRNVAGGTTHYMDFSAALPDGELAQLAGACEKATFGSEAAKGDVLDEGVRKAGKLDVENFAARLEVSAMGIVEAVAPDLLAGYNYGRRAKKEGEDDDEKDEEEKEDGRVLRAELYKLNAQARFSRPTVKDTPRGDDMIGSLVIVLPTKHEGGALTLSQEGSTWVFDSASQLEADAGSPVVAYIAFFSDVTHTVEPVVSGYRVTLTYNLFLTARTPGTATTRIIPAPELNCETSLRALLADPKWLPNGGHLAFGLTHQYPMPRPRNTYDGTYDEFDYDDDDEPIPRVKLPVLDEALLKGCDARLHNAALRAGLQPRVRLIYDINEFGFDGKEAVVVMDEPVGVEDVADEEDLKKDDEIQRQGTVLREVDAEGKLKPDPEPPVKRRRLWDGEESEDDGEGDWEPVYWVTPRAGRNQTESSYGGYLGNNFGQQCVYGHAELFVRIPKVGEEGRSVVEADEQ</sequence>
<dbReference type="Proteomes" id="UP000636479">
    <property type="component" value="Unassembled WGS sequence"/>
</dbReference>
<gene>
    <name evidence="2" type="ORF">MIND_01262200</name>
</gene>
<evidence type="ECO:0000256" key="1">
    <source>
        <dbReference type="SAM" id="MobiDB-lite"/>
    </source>
</evidence>
<dbReference type="RefSeq" id="XP_037214311.1">
    <property type="nucleotide sequence ID" value="XM_037369105.1"/>
</dbReference>
<reference evidence="2" key="1">
    <citation type="submission" date="2020-05" db="EMBL/GenBank/DDBJ databases">
        <title>Mycena genomes resolve the evolution of fungal bioluminescence.</title>
        <authorList>
            <person name="Tsai I.J."/>
        </authorList>
    </citation>
    <scope>NUCLEOTIDE SEQUENCE</scope>
    <source>
        <strain evidence="2">171206Taipei</strain>
    </source>
</reference>
<dbReference type="GO" id="GO:0051213">
    <property type="term" value="F:dioxygenase activity"/>
    <property type="evidence" value="ECO:0007669"/>
    <property type="project" value="UniProtKB-KW"/>
</dbReference>
<evidence type="ECO:0000313" key="3">
    <source>
        <dbReference type="Proteomes" id="UP000636479"/>
    </source>
</evidence>
<dbReference type="OrthoDB" id="27483at2759"/>
<dbReference type="PANTHER" id="PTHR33099">
    <property type="entry name" value="FE2OG DIOXYGENASE DOMAIN-CONTAINING PROTEIN"/>
    <property type="match status" value="1"/>
</dbReference>
<organism evidence="2 3">
    <name type="scientific">Mycena indigotica</name>
    <dbReference type="NCBI Taxonomy" id="2126181"/>
    <lineage>
        <taxon>Eukaryota</taxon>
        <taxon>Fungi</taxon>
        <taxon>Dikarya</taxon>
        <taxon>Basidiomycota</taxon>
        <taxon>Agaricomycotina</taxon>
        <taxon>Agaricomycetes</taxon>
        <taxon>Agaricomycetidae</taxon>
        <taxon>Agaricales</taxon>
        <taxon>Marasmiineae</taxon>
        <taxon>Mycenaceae</taxon>
        <taxon>Mycena</taxon>
    </lineage>
</organism>
<dbReference type="EMBL" id="JACAZF010000013">
    <property type="protein sequence ID" value="KAF7291189.1"/>
    <property type="molecule type" value="Genomic_DNA"/>
</dbReference>
<keyword evidence="3" id="KW-1185">Reference proteome</keyword>
<accession>A0A8H6VWX1</accession>
<comment type="caution">
    <text evidence="2">The sequence shown here is derived from an EMBL/GenBank/DDBJ whole genome shotgun (WGS) entry which is preliminary data.</text>
</comment>
<evidence type="ECO:0000313" key="2">
    <source>
        <dbReference type="EMBL" id="KAF7291189.1"/>
    </source>
</evidence>
<name>A0A8H6VWX1_9AGAR</name>
<feature type="compositionally biased region" description="Basic and acidic residues" evidence="1">
    <location>
        <begin position="407"/>
        <end position="420"/>
    </location>
</feature>
<keyword evidence="2" id="KW-0223">Dioxygenase</keyword>
<dbReference type="Gene3D" id="2.60.120.620">
    <property type="entry name" value="q2cbj1_9rhob like domain"/>
    <property type="match status" value="1"/>
</dbReference>
<feature type="region of interest" description="Disordered" evidence="1">
    <location>
        <begin position="407"/>
        <end position="441"/>
    </location>
</feature>
<dbReference type="PANTHER" id="PTHR33099:SF7">
    <property type="entry name" value="MYND-TYPE DOMAIN-CONTAINING PROTEIN"/>
    <property type="match status" value="1"/>
</dbReference>
<protein>
    <submittedName>
        <fullName evidence="2">Fe2OG dioxygenase domain-containing protein</fullName>
    </submittedName>
</protein>
<dbReference type="GeneID" id="59351621"/>
<dbReference type="AlphaFoldDB" id="A0A8H6VWX1"/>
<proteinExistence type="predicted"/>